<keyword evidence="8" id="KW-1185">Reference proteome</keyword>
<sequence>MDVKYPIGKFIFEGKMTSDVIHSWISELEDFPILLNEAVKDLTEEQLDTPYREGGWTVRQVVHHLADSHMNAYIRFKLTLTEESPVIKPYDEAQWAEFVDNELPIGISLSLLQSLHIRLVKLLNSLTPEELKKTFIHLDSGIISIEKNIGLYVWHGKHHLAHITNLCIQQGWSSKGLTLNEVVKEKQYEERITTSDHMEKRG</sequence>
<name>A0A544TT35_9BACI</name>
<dbReference type="SUPFAM" id="SSF109854">
    <property type="entry name" value="DinB/YfiT-like putative metalloenzymes"/>
    <property type="match status" value="1"/>
</dbReference>
<keyword evidence="3 5" id="KW-0378">Hydrolase</keyword>
<keyword evidence="1 5" id="KW-0963">Cytoplasm</keyword>
<evidence type="ECO:0000256" key="4">
    <source>
        <dbReference type="ARBA" id="ARBA00022833"/>
    </source>
</evidence>
<feature type="domain" description="DinB-like" evidence="6">
    <location>
        <begin position="34"/>
        <end position="163"/>
    </location>
</feature>
<evidence type="ECO:0000313" key="7">
    <source>
        <dbReference type="EMBL" id="TQR20617.1"/>
    </source>
</evidence>
<comment type="function">
    <text evidence="5">Possible metal-dependent hydrolase.</text>
</comment>
<dbReference type="NCBIfam" id="NF009807">
    <property type="entry name" value="PRK13291.1"/>
    <property type="match status" value="1"/>
</dbReference>
<evidence type="ECO:0000256" key="5">
    <source>
        <dbReference type="HAMAP-Rule" id="MF_01256"/>
    </source>
</evidence>
<dbReference type="Gene3D" id="1.20.120.450">
    <property type="entry name" value="dinb family like domain"/>
    <property type="match status" value="1"/>
</dbReference>
<feature type="binding site" evidence="5">
    <location>
        <position position="155"/>
    </location>
    <ligand>
        <name>Zn(2+)</name>
        <dbReference type="ChEBI" id="CHEBI:29105"/>
    </ligand>
</feature>
<comment type="subcellular location">
    <subcellularLocation>
        <location evidence="5">Cytoplasm</location>
    </subcellularLocation>
</comment>
<evidence type="ECO:0000313" key="8">
    <source>
        <dbReference type="Proteomes" id="UP000316626"/>
    </source>
</evidence>
<comment type="similarity">
    <text evidence="5">Belongs to the metal hydrolase YfiT family.</text>
</comment>
<dbReference type="Pfam" id="PF12867">
    <property type="entry name" value="DinB_2"/>
    <property type="match status" value="1"/>
</dbReference>
<dbReference type="EMBL" id="VDGI01000004">
    <property type="protein sequence ID" value="TQR20617.1"/>
    <property type="molecule type" value="Genomic_DNA"/>
</dbReference>
<dbReference type="GO" id="GO:0008270">
    <property type="term" value="F:zinc ion binding"/>
    <property type="evidence" value="ECO:0007669"/>
    <property type="project" value="UniProtKB-UniRule"/>
</dbReference>
<dbReference type="GO" id="GO:0005737">
    <property type="term" value="C:cytoplasm"/>
    <property type="evidence" value="ECO:0007669"/>
    <property type="project" value="UniProtKB-SubCell"/>
</dbReference>
<keyword evidence="2 5" id="KW-0479">Metal-binding</keyword>
<dbReference type="AlphaFoldDB" id="A0A544TT35"/>
<keyword evidence="4 5" id="KW-0862">Zinc</keyword>
<accession>A0A544TT35</accession>
<evidence type="ECO:0000256" key="2">
    <source>
        <dbReference type="ARBA" id="ARBA00022723"/>
    </source>
</evidence>
<dbReference type="HAMAP" id="MF_01256">
    <property type="entry name" value="YfiT_hydrol"/>
    <property type="match status" value="1"/>
</dbReference>
<evidence type="ECO:0000259" key="6">
    <source>
        <dbReference type="Pfam" id="PF12867"/>
    </source>
</evidence>
<comment type="caution">
    <text evidence="7">The sequence shown here is derived from an EMBL/GenBank/DDBJ whole genome shotgun (WGS) entry which is preliminary data.</text>
</comment>
<dbReference type="OrthoDB" id="9796039at2"/>
<dbReference type="EC" id="3.-.-.-" evidence="5"/>
<organism evidence="7 8">
    <name type="scientific">Psychrobacillus vulpis</name>
    <dbReference type="NCBI Taxonomy" id="2325572"/>
    <lineage>
        <taxon>Bacteria</taxon>
        <taxon>Bacillati</taxon>
        <taxon>Bacillota</taxon>
        <taxon>Bacilli</taxon>
        <taxon>Bacillales</taxon>
        <taxon>Bacillaceae</taxon>
        <taxon>Psychrobacillus</taxon>
    </lineage>
</organism>
<comment type="cofactor">
    <cofactor evidence="5">
        <name>Zn(2+)</name>
        <dbReference type="ChEBI" id="CHEBI:29105"/>
    </cofactor>
    <text evidence="5">Binds 1 zinc ion per subunit.</text>
</comment>
<gene>
    <name evidence="7" type="ORF">FG384_05835</name>
</gene>
<dbReference type="InterPro" id="IPR023774">
    <property type="entry name" value="Put_metal_dep_hydrolase_YfiT"/>
</dbReference>
<comment type="subunit">
    <text evidence="5">Homodimer.</text>
</comment>
<dbReference type="InterPro" id="IPR024775">
    <property type="entry name" value="DinB-like"/>
</dbReference>
<feature type="binding site" evidence="5">
    <location>
        <position position="64"/>
    </location>
    <ligand>
        <name>Zn(2+)</name>
        <dbReference type="ChEBI" id="CHEBI:29105"/>
    </ligand>
</feature>
<evidence type="ECO:0000256" key="1">
    <source>
        <dbReference type="ARBA" id="ARBA00022490"/>
    </source>
</evidence>
<dbReference type="GO" id="GO:0016787">
    <property type="term" value="F:hydrolase activity"/>
    <property type="evidence" value="ECO:0007669"/>
    <property type="project" value="UniProtKB-UniRule"/>
</dbReference>
<dbReference type="Proteomes" id="UP000316626">
    <property type="component" value="Unassembled WGS sequence"/>
</dbReference>
<dbReference type="InterPro" id="IPR034660">
    <property type="entry name" value="DinB/YfiT-like"/>
</dbReference>
<feature type="binding site" evidence="5">
    <location>
        <position position="159"/>
    </location>
    <ligand>
        <name>Zn(2+)</name>
        <dbReference type="ChEBI" id="CHEBI:29105"/>
    </ligand>
</feature>
<reference evidence="7 8" key="1">
    <citation type="submission" date="2019-06" db="EMBL/GenBank/DDBJ databases">
        <title>Psychrobacillus vulpis sp. nov., a new species isolated from feces of a red fox that inhabits in The Tablas de Daimiel Natural Park, Albacete, Spain.</title>
        <authorList>
            <person name="Rodriguez M."/>
            <person name="Reina J.C."/>
            <person name="Bejar V."/>
            <person name="Llamas I."/>
        </authorList>
    </citation>
    <scope>NUCLEOTIDE SEQUENCE [LARGE SCALE GENOMIC DNA]</scope>
    <source>
        <strain evidence="7 8">Z8</strain>
    </source>
</reference>
<proteinExistence type="inferred from homology"/>
<protein>
    <recommendedName>
        <fullName evidence="5">Putative metal-dependent hydrolase FG384_05835</fullName>
        <ecNumber evidence="5">3.-.-.-</ecNumber>
    </recommendedName>
</protein>
<evidence type="ECO:0000256" key="3">
    <source>
        <dbReference type="ARBA" id="ARBA00022801"/>
    </source>
</evidence>